<evidence type="ECO:0000313" key="9">
    <source>
        <dbReference type="Proteomes" id="UP000682843"/>
    </source>
</evidence>
<comment type="similarity">
    <text evidence="1 7">Belongs to the Fur family.</text>
</comment>
<sequence length="161" mass="17602">MNAPKPTFPAPDHDHDRCTADAMHHAEHVCAKRGQKLTPIRRQVFEALLASHRPLGAYEIIEELAKTVSRPAPITIYRALDFLMANDLVHRIESRNAFLACVHDHGTTSMVAFLICDKCGSVGEVPAAQVAQSLNDAARLTGFTPKLSVVEITGTCAHCQH</sequence>
<evidence type="ECO:0000313" key="8">
    <source>
        <dbReference type="EMBL" id="QUS38292.1"/>
    </source>
</evidence>
<organism evidence="8 9">
    <name type="scientific">Tardiphaga alba</name>
    <dbReference type="NCBI Taxonomy" id="340268"/>
    <lineage>
        <taxon>Bacteria</taxon>
        <taxon>Pseudomonadati</taxon>
        <taxon>Pseudomonadota</taxon>
        <taxon>Alphaproteobacteria</taxon>
        <taxon>Hyphomicrobiales</taxon>
        <taxon>Nitrobacteraceae</taxon>
        <taxon>Tardiphaga</taxon>
    </lineage>
</organism>
<proteinExistence type="inferred from homology"/>
<dbReference type="CDD" id="cd07153">
    <property type="entry name" value="Fur_like"/>
    <property type="match status" value="1"/>
</dbReference>
<comment type="subunit">
    <text evidence="7">Homodimer.</text>
</comment>
<evidence type="ECO:0000256" key="4">
    <source>
        <dbReference type="ARBA" id="ARBA00023015"/>
    </source>
</evidence>
<evidence type="ECO:0000256" key="6">
    <source>
        <dbReference type="ARBA" id="ARBA00023163"/>
    </source>
</evidence>
<dbReference type="Gene3D" id="1.10.10.10">
    <property type="entry name" value="Winged helix-like DNA-binding domain superfamily/Winged helix DNA-binding domain"/>
    <property type="match status" value="1"/>
</dbReference>
<evidence type="ECO:0000256" key="3">
    <source>
        <dbReference type="ARBA" id="ARBA00022833"/>
    </source>
</evidence>
<dbReference type="Gene3D" id="3.30.1490.190">
    <property type="match status" value="1"/>
</dbReference>
<dbReference type="EMBL" id="CP036498">
    <property type="protein sequence ID" value="QUS38292.1"/>
    <property type="molecule type" value="Genomic_DNA"/>
</dbReference>
<comment type="subcellular location">
    <subcellularLocation>
        <location evidence="7">Cytoplasm</location>
    </subcellularLocation>
</comment>
<dbReference type="PANTHER" id="PTHR33202">
    <property type="entry name" value="ZINC UPTAKE REGULATION PROTEIN"/>
    <property type="match status" value="1"/>
</dbReference>
<keyword evidence="7" id="KW-0408">Iron</keyword>
<dbReference type="InterPro" id="IPR036388">
    <property type="entry name" value="WH-like_DNA-bd_sf"/>
</dbReference>
<dbReference type="Proteomes" id="UP000682843">
    <property type="component" value="Chromosome"/>
</dbReference>
<reference evidence="8 9" key="1">
    <citation type="submission" date="2019-02" db="EMBL/GenBank/DDBJ databases">
        <title>Emended description of the genus Rhodopseudomonas and description of Rhodopseudomonas albus sp. nov., a non-phototrophic, heavy-metal-tolerant bacterium isolated from garden soil.</title>
        <authorList>
            <person name="Bao Z."/>
            <person name="Cao W.W."/>
            <person name="Sato Y."/>
            <person name="Nishizawa T."/>
            <person name="Zhao J."/>
            <person name="Guo Y."/>
            <person name="Ohta H."/>
        </authorList>
    </citation>
    <scope>NUCLEOTIDE SEQUENCE [LARGE SCALE GENOMIC DNA]</scope>
    <source>
        <strain evidence="8 9">SK50-23</strain>
    </source>
</reference>
<protein>
    <recommendedName>
        <fullName evidence="7">Ferric uptake regulation protein</fullName>
    </recommendedName>
</protein>
<keyword evidence="6 7" id="KW-0804">Transcription</keyword>
<gene>
    <name evidence="7" type="primary">fur</name>
    <name evidence="8" type="ORF">RPMA_05120</name>
</gene>
<dbReference type="RefSeq" id="WP_211911827.1">
    <property type="nucleotide sequence ID" value="NZ_CP036498.1"/>
</dbReference>
<accession>A0ABX8A456</accession>
<keyword evidence="2 7" id="KW-0678">Repressor</keyword>
<keyword evidence="3 7" id="KW-0862">Zinc</keyword>
<evidence type="ECO:0000256" key="1">
    <source>
        <dbReference type="ARBA" id="ARBA00007957"/>
    </source>
</evidence>
<evidence type="ECO:0000256" key="2">
    <source>
        <dbReference type="ARBA" id="ARBA00022491"/>
    </source>
</evidence>
<dbReference type="InterPro" id="IPR036390">
    <property type="entry name" value="WH_DNA-bd_sf"/>
</dbReference>
<keyword evidence="9" id="KW-1185">Reference proteome</keyword>
<keyword evidence="7" id="KW-0479">Metal-binding</keyword>
<dbReference type="Pfam" id="PF01475">
    <property type="entry name" value="FUR"/>
    <property type="match status" value="1"/>
</dbReference>
<evidence type="ECO:0000256" key="7">
    <source>
        <dbReference type="RuleBase" id="RU364037"/>
    </source>
</evidence>
<dbReference type="PANTHER" id="PTHR33202:SF6">
    <property type="entry name" value="ZINC UPTAKE REGULATION PROTEIN"/>
    <property type="match status" value="1"/>
</dbReference>
<dbReference type="SUPFAM" id="SSF46785">
    <property type="entry name" value="Winged helix' DNA-binding domain"/>
    <property type="match status" value="1"/>
</dbReference>
<keyword evidence="7" id="KW-0963">Cytoplasm</keyword>
<keyword evidence="5 7" id="KW-0238">DNA-binding</keyword>
<keyword evidence="4 7" id="KW-0805">Transcription regulation</keyword>
<dbReference type="InterPro" id="IPR043135">
    <property type="entry name" value="Fur_C"/>
</dbReference>
<dbReference type="InterPro" id="IPR002481">
    <property type="entry name" value="FUR"/>
</dbReference>
<name>A0ABX8A456_9BRAD</name>
<evidence type="ECO:0000256" key="5">
    <source>
        <dbReference type="ARBA" id="ARBA00023125"/>
    </source>
</evidence>